<dbReference type="EMBL" id="JQIF01000055">
    <property type="protein sequence ID" value="KGJ52719.1"/>
    <property type="molecule type" value="Genomic_DNA"/>
</dbReference>
<dbReference type="Proteomes" id="UP000030008">
    <property type="component" value="Unassembled WGS sequence"/>
</dbReference>
<feature type="signal peptide" evidence="1">
    <location>
        <begin position="1"/>
        <end position="20"/>
    </location>
</feature>
<sequence>MKKTLFMGALALTIATSMVAGTMAVYTHADTLAGTTNDTVSAKKFYINSTATDKINIKLAPGNEEFWDFQVTNHKEHIVTEVPMDLKLKVDLKNAAALPDLVCTLYRVDGEKNVALASGTRADGSTTIELEKLGEFAPNVEKDSTYKLGFYWKDTAGSNDALDTAIGSDGAIKDDGQANPGDTLSGISVTVTGTQTTDAAILQSMNQPEYKPANK</sequence>
<evidence type="ECO:0000313" key="3">
    <source>
        <dbReference type="Proteomes" id="UP000030008"/>
    </source>
</evidence>
<dbReference type="RefSeq" id="WP_044905862.1">
    <property type="nucleotide sequence ID" value="NZ_JQIF01000055.1"/>
</dbReference>
<keyword evidence="1" id="KW-0732">Signal</keyword>
<accession>A0A099I409</accession>
<evidence type="ECO:0000256" key="1">
    <source>
        <dbReference type="SAM" id="SignalP"/>
    </source>
</evidence>
<name>A0A099I409_CLOIN</name>
<evidence type="ECO:0008006" key="4">
    <source>
        <dbReference type="Google" id="ProtNLM"/>
    </source>
</evidence>
<reference evidence="2 3" key="1">
    <citation type="submission" date="2014-08" db="EMBL/GenBank/DDBJ databases">
        <title>Clostridium innocuum, an unnegligible vancomycin-resistant pathogen causing extra-intestinal infections.</title>
        <authorList>
            <person name="Feng Y."/>
            <person name="Chiu C.-H."/>
        </authorList>
    </citation>
    <scope>NUCLEOTIDE SEQUENCE [LARGE SCALE GENOMIC DNA]</scope>
    <source>
        <strain evidence="2 3">AN88</strain>
    </source>
</reference>
<organism evidence="2 3">
    <name type="scientific">Clostridium innocuum</name>
    <dbReference type="NCBI Taxonomy" id="1522"/>
    <lineage>
        <taxon>Bacteria</taxon>
        <taxon>Bacillati</taxon>
        <taxon>Bacillota</taxon>
        <taxon>Clostridia</taxon>
        <taxon>Eubacteriales</taxon>
        <taxon>Clostridiaceae</taxon>
        <taxon>Clostridium</taxon>
    </lineage>
</organism>
<gene>
    <name evidence="2" type="ORF">CIAN88_13265</name>
</gene>
<protein>
    <recommendedName>
        <fullName evidence="4">Cell surface protein</fullName>
    </recommendedName>
</protein>
<evidence type="ECO:0000313" key="2">
    <source>
        <dbReference type="EMBL" id="KGJ52719.1"/>
    </source>
</evidence>
<comment type="caution">
    <text evidence="2">The sequence shown here is derived from an EMBL/GenBank/DDBJ whole genome shotgun (WGS) entry which is preliminary data.</text>
</comment>
<feature type="chain" id="PRO_5039046450" description="Cell surface protein" evidence="1">
    <location>
        <begin position="21"/>
        <end position="215"/>
    </location>
</feature>
<dbReference type="AlphaFoldDB" id="A0A099I409"/>
<proteinExistence type="predicted"/>